<keyword evidence="8" id="KW-0175">Coiled coil</keyword>
<comment type="similarity">
    <text evidence="2">Belongs to the outer membrane factor (OMF) (TC 1.B.17) family.</text>
</comment>
<evidence type="ECO:0000256" key="5">
    <source>
        <dbReference type="ARBA" id="ARBA00022692"/>
    </source>
</evidence>
<evidence type="ECO:0000256" key="3">
    <source>
        <dbReference type="ARBA" id="ARBA00022448"/>
    </source>
</evidence>
<gene>
    <name evidence="10" type="ORF">CRM82_11835</name>
</gene>
<keyword evidence="3" id="KW-0813">Transport</keyword>
<organism evidence="10 11">
    <name type="scientific">Comamonas terrigena</name>
    <dbReference type="NCBI Taxonomy" id="32013"/>
    <lineage>
        <taxon>Bacteria</taxon>
        <taxon>Pseudomonadati</taxon>
        <taxon>Pseudomonadota</taxon>
        <taxon>Betaproteobacteria</taxon>
        <taxon>Burkholderiales</taxon>
        <taxon>Comamonadaceae</taxon>
        <taxon>Comamonas</taxon>
    </lineage>
</organism>
<protein>
    <recommendedName>
        <fullName evidence="12">TolC family protein</fullName>
    </recommendedName>
</protein>
<dbReference type="InterPro" id="IPR003423">
    <property type="entry name" value="OMP_efflux"/>
</dbReference>
<comment type="subcellular location">
    <subcellularLocation>
        <location evidence="1">Cell outer membrane</location>
    </subcellularLocation>
</comment>
<evidence type="ECO:0000256" key="9">
    <source>
        <dbReference type="SAM" id="SignalP"/>
    </source>
</evidence>
<evidence type="ECO:0000256" key="2">
    <source>
        <dbReference type="ARBA" id="ARBA00007613"/>
    </source>
</evidence>
<feature type="signal peptide" evidence="9">
    <location>
        <begin position="1"/>
        <end position="22"/>
    </location>
</feature>
<dbReference type="AlphaFoldDB" id="A0A2A7UV52"/>
<dbReference type="Proteomes" id="UP000220246">
    <property type="component" value="Unassembled WGS sequence"/>
</dbReference>
<dbReference type="GO" id="GO:0015288">
    <property type="term" value="F:porin activity"/>
    <property type="evidence" value="ECO:0007669"/>
    <property type="project" value="TreeGrafter"/>
</dbReference>
<keyword evidence="9" id="KW-0732">Signal</keyword>
<dbReference type="RefSeq" id="WP_083520349.1">
    <property type="nucleotide sequence ID" value="NZ_PDEA01000001.1"/>
</dbReference>
<dbReference type="EMBL" id="PDEA01000001">
    <property type="protein sequence ID" value="PEH89195.1"/>
    <property type="molecule type" value="Genomic_DNA"/>
</dbReference>
<dbReference type="PANTHER" id="PTHR30026:SF22">
    <property type="entry name" value="OUTER MEMBRANE EFFLUX PROTEIN"/>
    <property type="match status" value="1"/>
</dbReference>
<accession>A0A2A7UV52</accession>
<evidence type="ECO:0008006" key="12">
    <source>
        <dbReference type="Google" id="ProtNLM"/>
    </source>
</evidence>
<proteinExistence type="inferred from homology"/>
<dbReference type="Pfam" id="PF02321">
    <property type="entry name" value="OEP"/>
    <property type="match status" value="2"/>
</dbReference>
<evidence type="ECO:0000313" key="10">
    <source>
        <dbReference type="EMBL" id="PEH89195.1"/>
    </source>
</evidence>
<evidence type="ECO:0000256" key="4">
    <source>
        <dbReference type="ARBA" id="ARBA00022452"/>
    </source>
</evidence>
<dbReference type="GeneID" id="80801302"/>
<dbReference type="Gene3D" id="1.20.1600.10">
    <property type="entry name" value="Outer membrane efflux proteins (OEP)"/>
    <property type="match status" value="1"/>
</dbReference>
<reference evidence="11" key="1">
    <citation type="submission" date="2017-09" db="EMBL/GenBank/DDBJ databases">
        <title>FDA dAtabase for Regulatory Grade micrObial Sequences (FDA-ARGOS): Supporting development and validation of Infectious Disease Dx tests.</title>
        <authorList>
            <person name="Minogue T."/>
            <person name="Wolcott M."/>
            <person name="Wasieloski L."/>
            <person name="Aguilar W."/>
            <person name="Moore D."/>
            <person name="Tallon L."/>
            <person name="Sadzewicz L."/>
            <person name="Ott S."/>
            <person name="Zhao X."/>
            <person name="Nagaraj S."/>
            <person name="Vavikolanu K."/>
            <person name="Aluvathingal J."/>
            <person name="Nadendla S."/>
            <person name="Sichtig H."/>
        </authorList>
    </citation>
    <scope>NUCLEOTIDE SEQUENCE [LARGE SCALE GENOMIC DNA]</scope>
    <source>
        <strain evidence="11">FDAARGOS_394</strain>
    </source>
</reference>
<keyword evidence="4" id="KW-1134">Transmembrane beta strand</keyword>
<name>A0A2A7UV52_COMTR</name>
<keyword evidence="5" id="KW-0812">Transmembrane</keyword>
<dbReference type="STRING" id="1219032.GCA_001515545_01332"/>
<evidence type="ECO:0000256" key="7">
    <source>
        <dbReference type="ARBA" id="ARBA00023237"/>
    </source>
</evidence>
<keyword evidence="6" id="KW-0472">Membrane</keyword>
<dbReference type="GO" id="GO:0009279">
    <property type="term" value="C:cell outer membrane"/>
    <property type="evidence" value="ECO:0007669"/>
    <property type="project" value="UniProtKB-SubCell"/>
</dbReference>
<evidence type="ECO:0000256" key="1">
    <source>
        <dbReference type="ARBA" id="ARBA00004442"/>
    </source>
</evidence>
<dbReference type="InterPro" id="IPR051906">
    <property type="entry name" value="TolC-like"/>
</dbReference>
<feature type="coiled-coil region" evidence="8">
    <location>
        <begin position="139"/>
        <end position="166"/>
    </location>
</feature>
<dbReference type="SUPFAM" id="SSF56954">
    <property type="entry name" value="Outer membrane efflux proteins (OEP)"/>
    <property type="match status" value="1"/>
</dbReference>
<dbReference type="OrthoDB" id="5296315at2"/>
<dbReference type="PANTHER" id="PTHR30026">
    <property type="entry name" value="OUTER MEMBRANE PROTEIN TOLC"/>
    <property type="match status" value="1"/>
</dbReference>
<evidence type="ECO:0000256" key="8">
    <source>
        <dbReference type="SAM" id="Coils"/>
    </source>
</evidence>
<keyword evidence="11" id="KW-1185">Reference proteome</keyword>
<sequence length="431" mass="47092">MNRFFIFITAGFFCCGALSASAQISVGKPAGLQEALHSMLRNHPALAGKQAQVRSKESAADAARAARYPSISASTGAGQSSGYSGASTTTVSARQPLWAFGRIDSSIAYADQDIQVQQADAWSTRRQLLEETAASYASVQGARERLAVAERSVQRHQELQQQIQRRANGGLASAVDVSMAQARWLQARSQRESTGTDLRNAEAALFALTQVFIASDLPIPHAALNLPSDPAISEQVWAQSAAIRLREAVVALAEADVQRERSANMPTVLLEAARNHVARLPNQASSTTINIVMQASLEGMGLANQAQQRAALERVEAARQDLAQLRHEQQVQLQQLLDRRASDQALLAGYAESVATLENTLTSFRRQYESGYKSWLDVLNAVRELTEQQMQQAQVQANWRINSLRLATRMGWFDEPAAILTQPQETTITVR</sequence>
<dbReference type="GO" id="GO:1990281">
    <property type="term" value="C:efflux pump complex"/>
    <property type="evidence" value="ECO:0007669"/>
    <property type="project" value="TreeGrafter"/>
</dbReference>
<dbReference type="GO" id="GO:0015562">
    <property type="term" value="F:efflux transmembrane transporter activity"/>
    <property type="evidence" value="ECO:0007669"/>
    <property type="project" value="InterPro"/>
</dbReference>
<feature type="chain" id="PRO_5012766630" description="TolC family protein" evidence="9">
    <location>
        <begin position="23"/>
        <end position="431"/>
    </location>
</feature>
<evidence type="ECO:0000313" key="11">
    <source>
        <dbReference type="Proteomes" id="UP000220246"/>
    </source>
</evidence>
<keyword evidence="7" id="KW-0998">Cell outer membrane</keyword>
<evidence type="ECO:0000256" key="6">
    <source>
        <dbReference type="ARBA" id="ARBA00023136"/>
    </source>
</evidence>
<comment type="caution">
    <text evidence="10">The sequence shown here is derived from an EMBL/GenBank/DDBJ whole genome shotgun (WGS) entry which is preliminary data.</text>
</comment>
<feature type="coiled-coil region" evidence="8">
    <location>
        <begin position="308"/>
        <end position="339"/>
    </location>
</feature>